<feature type="non-terminal residue" evidence="2">
    <location>
        <position position="1"/>
    </location>
</feature>
<dbReference type="Proteomes" id="UP001172155">
    <property type="component" value="Unassembled WGS sequence"/>
</dbReference>
<feature type="compositionally biased region" description="Acidic residues" evidence="1">
    <location>
        <begin position="376"/>
        <end position="394"/>
    </location>
</feature>
<gene>
    <name evidence="2" type="ORF">B0T18DRAFT_320364</name>
</gene>
<feature type="compositionally biased region" description="Low complexity" evidence="1">
    <location>
        <begin position="129"/>
        <end position="154"/>
    </location>
</feature>
<evidence type="ECO:0000313" key="2">
    <source>
        <dbReference type="EMBL" id="KAK0752356.1"/>
    </source>
</evidence>
<evidence type="ECO:0000313" key="3">
    <source>
        <dbReference type="Proteomes" id="UP001172155"/>
    </source>
</evidence>
<keyword evidence="3" id="KW-1185">Reference proteome</keyword>
<feature type="region of interest" description="Disordered" evidence="1">
    <location>
        <begin position="354"/>
        <end position="394"/>
    </location>
</feature>
<reference evidence="2" key="1">
    <citation type="submission" date="2023-06" db="EMBL/GenBank/DDBJ databases">
        <title>Genome-scale phylogeny and comparative genomics of the fungal order Sordariales.</title>
        <authorList>
            <consortium name="Lawrence Berkeley National Laboratory"/>
            <person name="Hensen N."/>
            <person name="Bonometti L."/>
            <person name="Westerberg I."/>
            <person name="Brannstrom I.O."/>
            <person name="Guillou S."/>
            <person name="Cros-Aarteil S."/>
            <person name="Calhoun S."/>
            <person name="Haridas S."/>
            <person name="Kuo A."/>
            <person name="Mondo S."/>
            <person name="Pangilinan J."/>
            <person name="Riley R."/>
            <person name="LaButti K."/>
            <person name="Andreopoulos B."/>
            <person name="Lipzen A."/>
            <person name="Chen C."/>
            <person name="Yanf M."/>
            <person name="Daum C."/>
            <person name="Ng V."/>
            <person name="Clum A."/>
            <person name="Steindorff A."/>
            <person name="Ohm R."/>
            <person name="Martin F."/>
            <person name="Silar P."/>
            <person name="Natvig D."/>
            <person name="Lalanne C."/>
            <person name="Gautier V."/>
            <person name="Ament-velasquez S.L."/>
            <person name="Kruys A."/>
            <person name="Hutchinson M.I."/>
            <person name="Powell A.J."/>
            <person name="Barry K."/>
            <person name="Miller A.N."/>
            <person name="Grigoriev I.V."/>
            <person name="Debuchy R."/>
            <person name="Gladieux P."/>
            <person name="Thoren M.H."/>
            <person name="Johannesson H."/>
        </authorList>
    </citation>
    <scope>NUCLEOTIDE SEQUENCE</scope>
    <source>
        <strain evidence="2">SMH3187-1</strain>
    </source>
</reference>
<name>A0AA40KB29_9PEZI</name>
<accession>A0AA40KB29</accession>
<feature type="region of interest" description="Disordered" evidence="1">
    <location>
        <begin position="116"/>
        <end position="156"/>
    </location>
</feature>
<dbReference type="EMBL" id="JAUKUD010000002">
    <property type="protein sequence ID" value="KAK0752356.1"/>
    <property type="molecule type" value="Genomic_DNA"/>
</dbReference>
<organism evidence="2 3">
    <name type="scientific">Schizothecium vesticola</name>
    <dbReference type="NCBI Taxonomy" id="314040"/>
    <lineage>
        <taxon>Eukaryota</taxon>
        <taxon>Fungi</taxon>
        <taxon>Dikarya</taxon>
        <taxon>Ascomycota</taxon>
        <taxon>Pezizomycotina</taxon>
        <taxon>Sordariomycetes</taxon>
        <taxon>Sordariomycetidae</taxon>
        <taxon>Sordariales</taxon>
        <taxon>Schizotheciaceae</taxon>
        <taxon>Schizothecium</taxon>
    </lineage>
</organism>
<feature type="region of interest" description="Disordered" evidence="1">
    <location>
        <begin position="38"/>
        <end position="78"/>
    </location>
</feature>
<sequence length="394" mass="42913">KMMSSFLNTNMVGGQHFAPTGYITNAAMLDELSRQLATASNSRRYSKGSSNQRAGNMGTAMRITKPGSASNSPRSSGYHARRKTLVGEGNQRPHLQPVDMSYLPAPTAAVSREFAYEPETRPARPVSWHPSSQQQQQQQQQQIQHASQLQHPQQMTMGYPFPNFTDAELFPSYQQFPPTPIAYSGYASPASTFSPLSLPYASVGSQQYQSPAIQAMPNQQLQQQCSQTYNSMQHSGSSTAVSSAEMPYLPAPKLTVTGGSLDWEAFRAHGFDKYAAPPTPEDYVSRPPLPMAAMKAEVSIGATKVANEDAMPFPALLDDEDESEGEILYGMGLYDEPDRDTVATLHRSTVLSLLGGAYPEPTGKGLKLEDAWEPPVSDEEDGGDEEEDAEGDDC</sequence>
<dbReference type="AlphaFoldDB" id="A0AA40KB29"/>
<evidence type="ECO:0000256" key="1">
    <source>
        <dbReference type="SAM" id="MobiDB-lite"/>
    </source>
</evidence>
<comment type="caution">
    <text evidence="2">The sequence shown here is derived from an EMBL/GenBank/DDBJ whole genome shotgun (WGS) entry which is preliminary data.</text>
</comment>
<protein>
    <submittedName>
        <fullName evidence="2">Uncharacterized protein</fullName>
    </submittedName>
</protein>
<feature type="compositionally biased region" description="Polar residues" evidence="1">
    <location>
        <begin position="38"/>
        <end position="54"/>
    </location>
</feature>
<proteinExistence type="predicted"/>